<proteinExistence type="predicted"/>
<reference evidence="2" key="1">
    <citation type="submission" date="2015-02" db="EMBL/GenBank/DDBJ databases">
        <title>Pyrococcus kukulkanii sp. nov., a novel hyperthermophilic archaeon isolated from a deep-sea hydrothermal vent at the Guaymas Basin.</title>
        <authorList>
            <person name="Oger P.M."/>
            <person name="Callac N."/>
            <person name="Jebbar M."/>
            <person name="Godfroy A."/>
        </authorList>
    </citation>
    <scope>NUCLEOTIDE SEQUENCE [LARGE SCALE GENOMIC DNA]</scope>
    <source>
        <strain evidence="2">NCB100</strain>
    </source>
</reference>
<protein>
    <submittedName>
        <fullName evidence="1">Uncharacterized protein</fullName>
    </submittedName>
</protein>
<dbReference type="KEGG" id="pyc:TQ32_05795"/>
<reference evidence="1 2" key="2">
    <citation type="journal article" date="2016" name="Int. J. Syst. Evol. Microbiol.">
        <title>Pyrococcus kukulkanii sp. nov., a hyperthermophilic, piezophilic archaeon isolated from a deep-sea hydrothermal vent.</title>
        <authorList>
            <person name="Callac N."/>
            <person name="Oger P."/>
            <person name="Lesongeur F."/>
            <person name="Rattray J.E."/>
            <person name="Vannier P."/>
            <person name="Michoud G."/>
            <person name="Beauverger M."/>
            <person name="Gayet N."/>
            <person name="Rouxel O."/>
            <person name="Jebbar M."/>
            <person name="Godfroy A."/>
        </authorList>
    </citation>
    <scope>NUCLEOTIDE SEQUENCE [LARGE SCALE GENOMIC DNA]</scope>
    <source>
        <strain evidence="1 2">NCB100</strain>
    </source>
</reference>
<dbReference type="PATRIC" id="fig|1609559.3.peg.1215"/>
<evidence type="ECO:0000313" key="2">
    <source>
        <dbReference type="Proteomes" id="UP000070587"/>
    </source>
</evidence>
<gene>
    <name evidence="1" type="ORF">TQ32_05795</name>
</gene>
<name>A0A127B9X9_9EURY</name>
<dbReference type="Proteomes" id="UP000070587">
    <property type="component" value="Chromosome"/>
</dbReference>
<sequence length="65" mass="7702">MKLFTISPHTMSRSEYYMMKALFGRSRLIVTREELEYIISYCKPPIGLVWSWTTIGALLGYYKLF</sequence>
<evidence type="ECO:0000313" key="1">
    <source>
        <dbReference type="EMBL" id="AMM54037.1"/>
    </source>
</evidence>
<dbReference type="AlphaFoldDB" id="A0A127B9X9"/>
<accession>A0A127B9X9</accession>
<dbReference type="STRING" id="1609559.TQ32_05795"/>
<organism evidence="1 2">
    <name type="scientific">Pyrococcus kukulkanii</name>
    <dbReference type="NCBI Taxonomy" id="1609559"/>
    <lineage>
        <taxon>Archaea</taxon>
        <taxon>Methanobacteriati</taxon>
        <taxon>Methanobacteriota</taxon>
        <taxon>Thermococci</taxon>
        <taxon>Thermococcales</taxon>
        <taxon>Thermococcaceae</taxon>
        <taxon>Pyrococcus</taxon>
    </lineage>
</organism>
<dbReference type="EMBL" id="CP010835">
    <property type="protein sequence ID" value="AMM54037.1"/>
    <property type="molecule type" value="Genomic_DNA"/>
</dbReference>